<dbReference type="STRING" id="1827387.A4S15_11115"/>
<evidence type="ECO:0000313" key="2">
    <source>
        <dbReference type="Proteomes" id="UP000192872"/>
    </source>
</evidence>
<dbReference type="Proteomes" id="UP000192872">
    <property type="component" value="Unassembled WGS sequence"/>
</dbReference>
<dbReference type="PANTHER" id="PTHR38471:SF2">
    <property type="entry name" value="FOUR HELIX BUNDLE PROTEIN"/>
    <property type="match status" value="1"/>
</dbReference>
<dbReference type="Gene3D" id="1.20.1440.60">
    <property type="entry name" value="23S rRNA-intervening sequence"/>
    <property type="match status" value="1"/>
</dbReference>
<dbReference type="SUPFAM" id="SSF158446">
    <property type="entry name" value="IVS-encoded protein-like"/>
    <property type="match status" value="1"/>
</dbReference>
<dbReference type="EMBL" id="LWDL01000019">
    <property type="protein sequence ID" value="OQW51376.1"/>
    <property type="molecule type" value="Genomic_DNA"/>
</dbReference>
<name>A0A1W9HV96_9HYPH</name>
<evidence type="ECO:0008006" key="3">
    <source>
        <dbReference type="Google" id="ProtNLM"/>
    </source>
</evidence>
<dbReference type="InterPro" id="IPR036583">
    <property type="entry name" value="23S_rRNA_IVS_sf"/>
</dbReference>
<proteinExistence type="predicted"/>
<dbReference type="PANTHER" id="PTHR38471">
    <property type="entry name" value="FOUR HELIX BUNDLE PROTEIN"/>
    <property type="match status" value="1"/>
</dbReference>
<reference evidence="1 2" key="1">
    <citation type="journal article" date="2017" name="Water Res.">
        <title>Comammox in drinking water systems.</title>
        <authorList>
            <person name="Wang Y."/>
            <person name="Ma L."/>
            <person name="Mao Y."/>
            <person name="Jiang X."/>
            <person name="Xia Y."/>
            <person name="Yu K."/>
            <person name="Li B."/>
            <person name="Zhang T."/>
        </authorList>
    </citation>
    <scope>NUCLEOTIDE SEQUENCE [LARGE SCALE GENOMIC DNA]</scope>
    <source>
        <strain evidence="1">SG_bin8</strain>
    </source>
</reference>
<organism evidence="1 2">
    <name type="scientific">Candidatus Raskinella chloraquaticus</name>
    <dbReference type="NCBI Taxonomy" id="1951219"/>
    <lineage>
        <taxon>Bacteria</taxon>
        <taxon>Pseudomonadati</taxon>
        <taxon>Pseudomonadota</taxon>
        <taxon>Alphaproteobacteria</taxon>
        <taxon>Hyphomicrobiales</taxon>
        <taxon>Phreatobacteraceae</taxon>
        <taxon>Candidatus Raskinella</taxon>
    </lineage>
</organism>
<sequence>MELAVACYDLTKTFPRDEAYGVTAQIRRAAASVAANIAEGHGRESTASFVQFLRIAQGSLKELETHVILAGRVRLAANIEQILEQASVIGMMLRALIRSLQKDRADG</sequence>
<dbReference type="CDD" id="cd16377">
    <property type="entry name" value="23S_rRNA_IVP_like"/>
    <property type="match status" value="1"/>
</dbReference>
<gene>
    <name evidence="1" type="ORF">A4S15_11115</name>
</gene>
<accession>A0A1W9HV96</accession>
<dbReference type="NCBIfam" id="TIGR02436">
    <property type="entry name" value="four helix bundle protein"/>
    <property type="match status" value="1"/>
</dbReference>
<dbReference type="RefSeq" id="WP_376802473.1">
    <property type="nucleotide sequence ID" value="NZ_DBNB01000015.1"/>
</dbReference>
<dbReference type="InterPro" id="IPR012657">
    <property type="entry name" value="23S_rRNA-intervening_sequence"/>
</dbReference>
<dbReference type="AlphaFoldDB" id="A0A1W9HV96"/>
<dbReference type="NCBIfam" id="NF008911">
    <property type="entry name" value="PRK12275.1-2"/>
    <property type="match status" value="1"/>
</dbReference>
<evidence type="ECO:0000313" key="1">
    <source>
        <dbReference type="EMBL" id="OQW51376.1"/>
    </source>
</evidence>
<protein>
    <recommendedName>
        <fullName evidence="3">Four helix bundle protein</fullName>
    </recommendedName>
</protein>
<comment type="caution">
    <text evidence="1">The sequence shown here is derived from an EMBL/GenBank/DDBJ whole genome shotgun (WGS) entry which is preliminary data.</text>
</comment>
<dbReference type="Pfam" id="PF05635">
    <property type="entry name" value="23S_rRNA_IVP"/>
    <property type="match status" value="1"/>
</dbReference>